<dbReference type="AlphaFoldDB" id="A0A1Q2L3D0"/>
<reference evidence="2 3" key="1">
    <citation type="submission" date="2017-02" db="EMBL/GenBank/DDBJ databases">
        <title>The complete genomic sequence of a novel cold adapted crude oil-degrading bacterium Planococcus qaidamina Y42.</title>
        <authorList>
            <person name="Yang R."/>
        </authorList>
    </citation>
    <scope>NUCLEOTIDE SEQUENCE [LARGE SCALE GENOMIC DNA]</scope>
    <source>
        <strain evidence="2 3">Y42</strain>
    </source>
</reference>
<dbReference type="InterPro" id="IPR012312">
    <property type="entry name" value="Hemerythrin-like"/>
</dbReference>
<sequence length="162" mass="18861">MRVLENEHRYLSFLMAEWHAIILWFEQEKLDEAEAHNQLKELRRLIIEFIEPLKNHTEKEETHFFPLLGTYIGFEQGPLVGIQEEHEEIDGYIGHFLHHTRGDLNALSVADMKAVVKDAAEAFEVLTVHFVKEETVLFTMAENLMKAADQDALFEKLNTLIT</sequence>
<dbReference type="KEGG" id="pmar:B0X71_01585"/>
<protein>
    <submittedName>
        <fullName evidence="2">Cation-binding protein</fullName>
    </submittedName>
</protein>
<organism evidence="2 3">
    <name type="scientific">Planococcus lenghuensis</name>
    <dbReference type="NCBI Taxonomy" id="2213202"/>
    <lineage>
        <taxon>Bacteria</taxon>
        <taxon>Bacillati</taxon>
        <taxon>Bacillota</taxon>
        <taxon>Bacilli</taxon>
        <taxon>Bacillales</taxon>
        <taxon>Caryophanaceae</taxon>
        <taxon>Planococcus</taxon>
    </lineage>
</organism>
<name>A0A1Q2L3D0_9BACL</name>
<keyword evidence="3" id="KW-1185">Reference proteome</keyword>
<dbReference type="Pfam" id="PF01814">
    <property type="entry name" value="Hemerythrin"/>
    <property type="match status" value="1"/>
</dbReference>
<evidence type="ECO:0000259" key="1">
    <source>
        <dbReference type="Pfam" id="PF01814"/>
    </source>
</evidence>
<proteinExistence type="predicted"/>
<dbReference type="EMBL" id="CP019640">
    <property type="protein sequence ID" value="AQQ54950.1"/>
    <property type="molecule type" value="Genomic_DNA"/>
</dbReference>
<accession>A0A1Q2L3D0</accession>
<dbReference type="OrthoDB" id="9792554at2"/>
<dbReference type="Proteomes" id="UP000188184">
    <property type="component" value="Chromosome"/>
</dbReference>
<feature type="domain" description="Hemerythrin-like" evidence="1">
    <location>
        <begin position="3"/>
        <end position="141"/>
    </location>
</feature>
<dbReference type="Gene3D" id="1.20.120.520">
    <property type="entry name" value="nmb1532 protein domain like"/>
    <property type="match status" value="1"/>
</dbReference>
<evidence type="ECO:0000313" key="3">
    <source>
        <dbReference type="Proteomes" id="UP000188184"/>
    </source>
</evidence>
<gene>
    <name evidence="2" type="ORF">B0X71_01585</name>
</gene>
<evidence type="ECO:0000313" key="2">
    <source>
        <dbReference type="EMBL" id="AQQ54950.1"/>
    </source>
</evidence>